<dbReference type="Proteomes" id="UP000219922">
    <property type="component" value="Unassembled WGS sequence"/>
</dbReference>
<organism evidence="1 2">
    <name type="scientific">Bacillus cereus</name>
    <dbReference type="NCBI Taxonomy" id="1396"/>
    <lineage>
        <taxon>Bacteria</taxon>
        <taxon>Bacillati</taxon>
        <taxon>Bacillota</taxon>
        <taxon>Bacilli</taxon>
        <taxon>Bacillales</taxon>
        <taxon>Bacillaceae</taxon>
        <taxon>Bacillus</taxon>
        <taxon>Bacillus cereus group</taxon>
    </lineage>
</organism>
<proteinExistence type="predicted"/>
<reference evidence="1 2" key="1">
    <citation type="submission" date="2017-09" db="EMBL/GenBank/DDBJ databases">
        <title>Large-scale bioinformatics analysis of Bacillus genomes uncovers conserved roles of natural products in bacterial physiology.</title>
        <authorList>
            <consortium name="Agbiome Team Llc"/>
            <person name="Bleich R.M."/>
            <person name="Grubbs K.J."/>
            <person name="Santa Maria K.C."/>
            <person name="Allen S.E."/>
            <person name="Farag S."/>
            <person name="Shank E.A."/>
            <person name="Bowers A."/>
        </authorList>
    </citation>
    <scope>NUCLEOTIDE SEQUENCE [LARGE SCALE GENOMIC DNA]</scope>
    <source>
        <strain evidence="1 2">AFS092789</strain>
    </source>
</reference>
<gene>
    <name evidence="1" type="ORF">CON36_33340</name>
</gene>
<accession>A0A9X6ST99</accession>
<sequence length="216" mass="24709">MALQLKPMTIEKYSDEHVTVGDYVVYSALPHLNLRIAGFPEGAYSDYYLVYKVGETESVPVYIPKNDIYLEKESPLRYFMPRLHTFKFIYHTKSKDIWLLSDRIVSHKGHNFDSVICTQAPMGIGEFKTGTFPLHDVMLVRETHCKNGQCKASLDIHNNRGVCPDCGWFICNKCGSHGCDEIKVDNKIRDYLSHIRGLKNPNFKSEVGPFTPMTNL</sequence>
<evidence type="ECO:0000313" key="2">
    <source>
        <dbReference type="Proteomes" id="UP000219922"/>
    </source>
</evidence>
<dbReference type="EMBL" id="NVMX01000172">
    <property type="protein sequence ID" value="PDZ94531.1"/>
    <property type="molecule type" value="Genomic_DNA"/>
</dbReference>
<comment type="caution">
    <text evidence="1">The sequence shown here is derived from an EMBL/GenBank/DDBJ whole genome shotgun (WGS) entry which is preliminary data.</text>
</comment>
<dbReference type="AlphaFoldDB" id="A0A9X6ST99"/>
<name>A0A9X6ST99_BACCE</name>
<protein>
    <submittedName>
        <fullName evidence="1">Uncharacterized protein</fullName>
    </submittedName>
</protein>
<evidence type="ECO:0000313" key="1">
    <source>
        <dbReference type="EMBL" id="PDZ94531.1"/>
    </source>
</evidence>
<dbReference type="RefSeq" id="WP_098006934.1">
    <property type="nucleotide sequence ID" value="NZ_NVMX01000172.1"/>
</dbReference>